<reference evidence="8" key="1">
    <citation type="journal article" date="2023" name="Mol. Phylogenet. Evol.">
        <title>Genome-scale phylogeny and comparative genomics of the fungal order Sordariales.</title>
        <authorList>
            <person name="Hensen N."/>
            <person name="Bonometti L."/>
            <person name="Westerberg I."/>
            <person name="Brannstrom I.O."/>
            <person name="Guillou S."/>
            <person name="Cros-Aarteil S."/>
            <person name="Calhoun S."/>
            <person name="Haridas S."/>
            <person name="Kuo A."/>
            <person name="Mondo S."/>
            <person name="Pangilinan J."/>
            <person name="Riley R."/>
            <person name="LaButti K."/>
            <person name="Andreopoulos B."/>
            <person name="Lipzen A."/>
            <person name="Chen C."/>
            <person name="Yan M."/>
            <person name="Daum C."/>
            <person name="Ng V."/>
            <person name="Clum A."/>
            <person name="Steindorff A."/>
            <person name="Ohm R.A."/>
            <person name="Martin F."/>
            <person name="Silar P."/>
            <person name="Natvig D.O."/>
            <person name="Lalanne C."/>
            <person name="Gautier V."/>
            <person name="Ament-Velasquez S.L."/>
            <person name="Kruys A."/>
            <person name="Hutchinson M.I."/>
            <person name="Powell A.J."/>
            <person name="Barry K."/>
            <person name="Miller A.N."/>
            <person name="Grigoriev I.V."/>
            <person name="Debuchy R."/>
            <person name="Gladieux P."/>
            <person name="Hiltunen Thoren M."/>
            <person name="Johannesson H."/>
        </authorList>
    </citation>
    <scope>NUCLEOTIDE SEQUENCE</scope>
    <source>
        <strain evidence="8">CBS 560.94</strain>
    </source>
</reference>
<dbReference type="InterPro" id="IPR019189">
    <property type="entry name" value="Ribosomal_mL41"/>
</dbReference>
<evidence type="ECO:0000313" key="9">
    <source>
        <dbReference type="Proteomes" id="UP001278500"/>
    </source>
</evidence>
<protein>
    <submittedName>
        <fullName evidence="8">Mitochondrial ribosomal protein L27-domain-containing protein</fullName>
    </submittedName>
</protein>
<dbReference type="AlphaFoldDB" id="A0AAE0JBS7"/>
<evidence type="ECO:0000256" key="1">
    <source>
        <dbReference type="ARBA" id="ARBA00004173"/>
    </source>
</evidence>
<feature type="region of interest" description="Disordered" evidence="7">
    <location>
        <begin position="78"/>
        <end position="103"/>
    </location>
</feature>
<organism evidence="8 9">
    <name type="scientific">Neurospora tetraspora</name>
    <dbReference type="NCBI Taxonomy" id="94610"/>
    <lineage>
        <taxon>Eukaryota</taxon>
        <taxon>Fungi</taxon>
        <taxon>Dikarya</taxon>
        <taxon>Ascomycota</taxon>
        <taxon>Pezizomycotina</taxon>
        <taxon>Sordariomycetes</taxon>
        <taxon>Sordariomycetidae</taxon>
        <taxon>Sordariales</taxon>
        <taxon>Sordariaceae</taxon>
        <taxon>Neurospora</taxon>
    </lineage>
</organism>
<sequence length="103" mass="11806">MQPTRVLQGLKYRKLRLTTKDVNKGFYKGNRTGSMGTHTSYGTYKIDYSKVRTYVCPDLTGFKLTPFVSKTIRPVHDQFPGDKLGPRNPTTYLARWKSENGLD</sequence>
<evidence type="ECO:0000256" key="5">
    <source>
        <dbReference type="ARBA" id="ARBA00023128"/>
    </source>
</evidence>
<reference evidence="8" key="2">
    <citation type="submission" date="2023-06" db="EMBL/GenBank/DDBJ databases">
        <authorList>
            <consortium name="Lawrence Berkeley National Laboratory"/>
            <person name="Haridas S."/>
            <person name="Hensen N."/>
            <person name="Bonometti L."/>
            <person name="Westerberg I."/>
            <person name="Brannstrom I.O."/>
            <person name="Guillou S."/>
            <person name="Cros-Aarteil S."/>
            <person name="Calhoun S."/>
            <person name="Kuo A."/>
            <person name="Mondo S."/>
            <person name="Pangilinan J."/>
            <person name="Riley R."/>
            <person name="Labutti K."/>
            <person name="Andreopoulos B."/>
            <person name="Lipzen A."/>
            <person name="Chen C."/>
            <person name="Yanf M."/>
            <person name="Daum C."/>
            <person name="Ng V."/>
            <person name="Clum A."/>
            <person name="Steindorff A."/>
            <person name="Ohm R."/>
            <person name="Martin F."/>
            <person name="Silar P."/>
            <person name="Natvig D."/>
            <person name="Lalanne C."/>
            <person name="Gautier V."/>
            <person name="Ament-Velasquez S.L."/>
            <person name="Kruys A."/>
            <person name="Hutchinson M.I."/>
            <person name="Powell A.J."/>
            <person name="Barry K."/>
            <person name="Miller A.N."/>
            <person name="Grigoriev I.V."/>
            <person name="Debuchy R."/>
            <person name="Gladieux P."/>
            <person name="Thoren M.H."/>
            <person name="Johannesson H."/>
        </authorList>
    </citation>
    <scope>NUCLEOTIDE SEQUENCE</scope>
    <source>
        <strain evidence="8">CBS 560.94</strain>
    </source>
</reference>
<dbReference type="GO" id="GO:0006412">
    <property type="term" value="P:translation"/>
    <property type="evidence" value="ECO:0007669"/>
    <property type="project" value="TreeGrafter"/>
</dbReference>
<evidence type="ECO:0000256" key="6">
    <source>
        <dbReference type="ARBA" id="ARBA00023274"/>
    </source>
</evidence>
<evidence type="ECO:0000256" key="4">
    <source>
        <dbReference type="ARBA" id="ARBA00022980"/>
    </source>
</evidence>
<dbReference type="GO" id="GO:0003735">
    <property type="term" value="F:structural constituent of ribosome"/>
    <property type="evidence" value="ECO:0007669"/>
    <property type="project" value="InterPro"/>
</dbReference>
<evidence type="ECO:0000256" key="3">
    <source>
        <dbReference type="ARBA" id="ARBA00022946"/>
    </source>
</evidence>
<comment type="caution">
    <text evidence="8">The sequence shown here is derived from an EMBL/GenBank/DDBJ whole genome shotgun (WGS) entry which is preliminary data.</text>
</comment>
<dbReference type="PANTHER" id="PTHR21338">
    <property type="entry name" value="MITOCHONDRIAL RIBOSOMAL PROTEIN L41"/>
    <property type="match status" value="1"/>
</dbReference>
<keyword evidence="4 8" id="KW-0689">Ribosomal protein</keyword>
<name>A0AAE0JBS7_9PEZI</name>
<dbReference type="Proteomes" id="UP001278500">
    <property type="component" value="Unassembled WGS sequence"/>
</dbReference>
<dbReference type="GO" id="GO:0005762">
    <property type="term" value="C:mitochondrial large ribosomal subunit"/>
    <property type="evidence" value="ECO:0007669"/>
    <property type="project" value="InterPro"/>
</dbReference>
<evidence type="ECO:0000256" key="7">
    <source>
        <dbReference type="SAM" id="MobiDB-lite"/>
    </source>
</evidence>
<dbReference type="RefSeq" id="XP_062680084.1">
    <property type="nucleotide sequence ID" value="XM_062826925.1"/>
</dbReference>
<evidence type="ECO:0000256" key="2">
    <source>
        <dbReference type="ARBA" id="ARBA00010152"/>
    </source>
</evidence>
<keyword evidence="5" id="KW-0496">Mitochondrion</keyword>
<dbReference type="EMBL" id="JAUEPP010000005">
    <property type="protein sequence ID" value="KAK3342291.1"/>
    <property type="molecule type" value="Genomic_DNA"/>
</dbReference>
<accession>A0AAE0JBS7</accession>
<keyword evidence="9" id="KW-1185">Reference proteome</keyword>
<gene>
    <name evidence="8" type="ORF">B0H65DRAFT_467810</name>
</gene>
<dbReference type="PANTHER" id="PTHR21338:SF0">
    <property type="entry name" value="LARGE RIBOSOMAL SUBUNIT PROTEIN ML41"/>
    <property type="match status" value="1"/>
</dbReference>
<keyword evidence="3" id="KW-0809">Transit peptide</keyword>
<keyword evidence="6" id="KW-0687">Ribonucleoprotein</keyword>
<dbReference type="GeneID" id="87864079"/>
<comment type="similarity">
    <text evidence="2">Belongs to the mitochondrion-specific ribosomal protein mL41 family.</text>
</comment>
<proteinExistence type="inferred from homology"/>
<evidence type="ECO:0000313" key="8">
    <source>
        <dbReference type="EMBL" id="KAK3342291.1"/>
    </source>
</evidence>
<dbReference type="Pfam" id="PF09809">
    <property type="entry name" value="MRP-L27"/>
    <property type="match status" value="1"/>
</dbReference>
<comment type="subcellular location">
    <subcellularLocation>
        <location evidence="1">Mitochondrion</location>
    </subcellularLocation>
</comment>